<keyword evidence="5 6" id="KW-0472">Membrane</keyword>
<feature type="transmembrane region" description="Helical" evidence="6">
    <location>
        <begin position="69"/>
        <end position="89"/>
    </location>
</feature>
<gene>
    <name evidence="7" type="ORF">Lupro_08410</name>
</gene>
<feature type="transmembrane region" description="Helical" evidence="6">
    <location>
        <begin position="194"/>
        <end position="214"/>
    </location>
</feature>
<feature type="transmembrane region" description="Helical" evidence="6">
    <location>
        <begin position="112"/>
        <end position="130"/>
    </location>
</feature>
<dbReference type="AlphaFoldDB" id="A0A120IEC8"/>
<evidence type="ECO:0000256" key="4">
    <source>
        <dbReference type="ARBA" id="ARBA00022989"/>
    </source>
</evidence>
<reference evidence="8" key="1">
    <citation type="submission" date="2015-12" db="EMBL/GenBank/DDBJ databases">
        <title>Complete genome sequence of Lutibacter profundus strain LP1.</title>
        <authorList>
            <person name="Wissuwa J."/>
            <person name="Le Moine Bauer S."/>
            <person name="Stokke R."/>
            <person name="Dahle H."/>
            <person name="Steen I.H."/>
        </authorList>
    </citation>
    <scope>NUCLEOTIDE SEQUENCE [LARGE SCALE GENOMIC DNA]</scope>
    <source>
        <strain evidence="8">LP1</strain>
    </source>
</reference>
<dbReference type="InterPro" id="IPR018385">
    <property type="entry name" value="C4_dicarb_anaerob_car-like"/>
</dbReference>
<feature type="transmembrane region" description="Helical" evidence="6">
    <location>
        <begin position="420"/>
        <end position="442"/>
    </location>
</feature>
<evidence type="ECO:0000256" key="3">
    <source>
        <dbReference type="ARBA" id="ARBA00022692"/>
    </source>
</evidence>
<evidence type="ECO:0000313" key="8">
    <source>
        <dbReference type="Proteomes" id="UP000059672"/>
    </source>
</evidence>
<dbReference type="PANTHER" id="PTHR43652:SF6">
    <property type="entry name" value="ARGININE REPRESSOR"/>
    <property type="match status" value="1"/>
</dbReference>
<dbReference type="Proteomes" id="UP000059672">
    <property type="component" value="Chromosome"/>
</dbReference>
<dbReference type="PATRIC" id="fig|1622118.3.peg.1740"/>
<feature type="transmembrane region" description="Helical" evidence="6">
    <location>
        <begin position="297"/>
        <end position="314"/>
    </location>
</feature>
<keyword evidence="3 6" id="KW-0812">Transmembrane</keyword>
<keyword evidence="4 6" id="KW-1133">Transmembrane helix</keyword>
<evidence type="ECO:0000256" key="1">
    <source>
        <dbReference type="ARBA" id="ARBA00004651"/>
    </source>
</evidence>
<evidence type="ECO:0000313" key="7">
    <source>
        <dbReference type="EMBL" id="AMC11274.1"/>
    </source>
</evidence>
<feature type="transmembrane region" description="Helical" evidence="6">
    <location>
        <begin position="234"/>
        <end position="254"/>
    </location>
</feature>
<feature type="transmembrane region" description="Helical" evidence="6">
    <location>
        <begin position="7"/>
        <end position="25"/>
    </location>
</feature>
<dbReference type="OrthoDB" id="255482at2"/>
<evidence type="ECO:0000256" key="2">
    <source>
        <dbReference type="ARBA" id="ARBA00022475"/>
    </source>
</evidence>
<dbReference type="InterPro" id="IPR051679">
    <property type="entry name" value="DASS-Related_Transporters"/>
</dbReference>
<evidence type="ECO:0000256" key="5">
    <source>
        <dbReference type="ARBA" id="ARBA00023136"/>
    </source>
</evidence>
<evidence type="ECO:0000256" key="6">
    <source>
        <dbReference type="SAM" id="Phobius"/>
    </source>
</evidence>
<comment type="subcellular location">
    <subcellularLocation>
        <location evidence="1">Cell membrane</location>
        <topology evidence="1">Multi-pass membrane protein</topology>
    </subcellularLocation>
</comment>
<keyword evidence="2" id="KW-1003">Cell membrane</keyword>
<reference evidence="7 8" key="2">
    <citation type="journal article" date="2016" name="Int. J. Syst. Evol. Microbiol.">
        <title>Lutibacter profundi sp. nov., isolated from a deep-sea hydrothermal system on the Arctic Mid-Ocean Ridge and emended description of the genus Lutibacter.</title>
        <authorList>
            <person name="Le Moine Bauer S."/>
            <person name="Roalkvam I."/>
            <person name="Steen I.H."/>
            <person name="Dahle H."/>
        </authorList>
    </citation>
    <scope>NUCLEOTIDE SEQUENCE [LARGE SCALE GENOMIC DNA]</scope>
    <source>
        <strain evidence="7 8">LP1</strain>
    </source>
</reference>
<accession>A0A120IEC8</accession>
<feature type="transmembrane region" description="Helical" evidence="6">
    <location>
        <begin position="266"/>
        <end position="285"/>
    </location>
</feature>
<dbReference type="EMBL" id="CP013355">
    <property type="protein sequence ID" value="AMC11274.1"/>
    <property type="molecule type" value="Genomic_DNA"/>
</dbReference>
<name>A0A120IEC8_9FLAO</name>
<dbReference type="RefSeq" id="WP_068208667.1">
    <property type="nucleotide sequence ID" value="NZ_CP013355.1"/>
</dbReference>
<dbReference type="GO" id="GO:0005886">
    <property type="term" value="C:plasma membrane"/>
    <property type="evidence" value="ECO:0007669"/>
    <property type="project" value="UniProtKB-SubCell"/>
</dbReference>
<keyword evidence="8" id="KW-1185">Reference proteome</keyword>
<dbReference type="Pfam" id="PF03606">
    <property type="entry name" value="DcuC"/>
    <property type="match status" value="1"/>
</dbReference>
<sequence length="444" mass="48719">MKKFPNALVIMIGFIFLSAILTYIIPQGQYERITNPETNQVTVVPNSYKLVDAEPISIFKTMLSIPEGIVDRADLIALILLIGGCFYVIEKTGALKEGITYLTVKLKGKEEIVLILVSIIFLIAGALMGLQEEIIAMMPVLLYLTSRLGYNAFVAIAISFGSAILGASFSPINPFAVVIAQKETGLEFLSGSEFRLIIMFIAFVVWMFMIIRYANKNKIEKLVEKNELTEKVSIRSILILTLVGVAFVVLIIGMMKYNWGFNEMSAEFFALGILVGLIGKLGMNGTIETYIDGFKELVFAAMIVGFASSISIILKQGMIIDSIIYGLFKPMQYLPKSLAAISMMVSQSVLHFPVSSYSGQAILTMPILAPLSDLIGVSRQVCVLAYQYGAVMMDLIYPTQGALMAIIAIAGIPFDKWFKFIFKFTLVILSVGAIAIVVAVYIGI</sequence>
<evidence type="ECO:0008006" key="9">
    <source>
        <dbReference type="Google" id="ProtNLM"/>
    </source>
</evidence>
<dbReference type="PANTHER" id="PTHR43652">
    <property type="entry name" value="BASIC AMINO ACID ANTIPORTER YFCC-RELATED"/>
    <property type="match status" value="1"/>
</dbReference>
<feature type="transmembrane region" description="Helical" evidence="6">
    <location>
        <begin position="395"/>
        <end position="414"/>
    </location>
</feature>
<organism evidence="7 8">
    <name type="scientific">Lutibacter profundi</name>
    <dbReference type="NCBI Taxonomy" id="1622118"/>
    <lineage>
        <taxon>Bacteria</taxon>
        <taxon>Pseudomonadati</taxon>
        <taxon>Bacteroidota</taxon>
        <taxon>Flavobacteriia</taxon>
        <taxon>Flavobacteriales</taxon>
        <taxon>Flavobacteriaceae</taxon>
        <taxon>Lutibacter</taxon>
    </lineage>
</organism>
<dbReference type="STRING" id="1622118.Lupro_08410"/>
<protein>
    <recommendedName>
        <fullName evidence="9">YfcC family protein</fullName>
    </recommendedName>
</protein>
<feature type="transmembrane region" description="Helical" evidence="6">
    <location>
        <begin position="150"/>
        <end position="173"/>
    </location>
</feature>
<proteinExistence type="predicted"/>
<dbReference type="KEGG" id="lut:Lupro_08410"/>